<keyword evidence="1" id="KW-0812">Transmembrane</keyword>
<evidence type="ECO:0000256" key="1">
    <source>
        <dbReference type="SAM" id="Phobius"/>
    </source>
</evidence>
<evidence type="ECO:0000313" key="3">
    <source>
        <dbReference type="Proteomes" id="UP000034020"/>
    </source>
</evidence>
<name>A0A0G1N6J1_9BACT</name>
<sequence>MDDEVKQNFWQKMKRGEKILAVALVIVFLFVFYIALDANKYQATVHVIEGEGKVGVNPTTERLDFGDLSPGTSAIRRVDIENGTSIPMYVAVVNLGSINDLMKINKSSFTLSPDAKDVIEFTVYMPASAPIDATLTGRVFIFKIPKPWK</sequence>
<comment type="caution">
    <text evidence="2">The sequence shown here is derived from an EMBL/GenBank/DDBJ whole genome shotgun (WGS) entry which is preliminary data.</text>
</comment>
<reference evidence="2 3" key="1">
    <citation type="journal article" date="2015" name="Nature">
        <title>rRNA introns, odd ribosomes, and small enigmatic genomes across a large radiation of phyla.</title>
        <authorList>
            <person name="Brown C.T."/>
            <person name="Hug L.A."/>
            <person name="Thomas B.C."/>
            <person name="Sharon I."/>
            <person name="Castelle C.J."/>
            <person name="Singh A."/>
            <person name="Wilkins M.J."/>
            <person name="Williams K.H."/>
            <person name="Banfield J.F."/>
        </authorList>
    </citation>
    <scope>NUCLEOTIDE SEQUENCE [LARGE SCALE GENOMIC DNA]</scope>
</reference>
<keyword evidence="1" id="KW-1133">Transmembrane helix</keyword>
<organism evidence="2 3">
    <name type="scientific">Candidatus Giovannonibacteria bacterium GW2011_GWB1_45_9b</name>
    <dbReference type="NCBI Taxonomy" id="1618653"/>
    <lineage>
        <taxon>Bacteria</taxon>
        <taxon>Candidatus Giovannoniibacteriota</taxon>
    </lineage>
</organism>
<dbReference type="Proteomes" id="UP000034020">
    <property type="component" value="Unassembled WGS sequence"/>
</dbReference>
<dbReference type="EMBL" id="LCLL01000019">
    <property type="protein sequence ID" value="KKU16154.1"/>
    <property type="molecule type" value="Genomic_DNA"/>
</dbReference>
<protein>
    <submittedName>
        <fullName evidence="2">Uncharacterized protein</fullName>
    </submittedName>
</protein>
<accession>A0A0G1N6J1</accession>
<dbReference type="InterPro" id="IPR013783">
    <property type="entry name" value="Ig-like_fold"/>
</dbReference>
<dbReference type="AlphaFoldDB" id="A0A0G1N6J1"/>
<dbReference type="Gene3D" id="2.60.40.10">
    <property type="entry name" value="Immunoglobulins"/>
    <property type="match status" value="1"/>
</dbReference>
<keyword evidence="1" id="KW-0472">Membrane</keyword>
<feature type="transmembrane region" description="Helical" evidence="1">
    <location>
        <begin position="19"/>
        <end position="36"/>
    </location>
</feature>
<evidence type="ECO:0000313" key="2">
    <source>
        <dbReference type="EMBL" id="KKU16154.1"/>
    </source>
</evidence>
<gene>
    <name evidence="2" type="ORF">UX24_C0019G0002</name>
</gene>
<proteinExistence type="predicted"/>